<dbReference type="InterPro" id="IPR000073">
    <property type="entry name" value="AB_hydrolase_1"/>
</dbReference>
<organism evidence="4 5">
    <name type="scientific">Liquorilactobacillus nagelii</name>
    <dbReference type="NCBI Taxonomy" id="82688"/>
    <lineage>
        <taxon>Bacteria</taxon>
        <taxon>Bacillati</taxon>
        <taxon>Bacillota</taxon>
        <taxon>Bacilli</taxon>
        <taxon>Lactobacillales</taxon>
        <taxon>Lactobacillaceae</taxon>
        <taxon>Liquorilactobacillus</taxon>
    </lineage>
</organism>
<dbReference type="PANTHER" id="PTHR46118">
    <property type="entry name" value="PROTEIN ABHD11"/>
    <property type="match status" value="1"/>
</dbReference>
<evidence type="ECO:0000313" key="5">
    <source>
        <dbReference type="Proteomes" id="UP000324497"/>
    </source>
</evidence>
<dbReference type="InterPro" id="IPR029058">
    <property type="entry name" value="AB_hydrolase_fold"/>
</dbReference>
<reference evidence="4 5" key="1">
    <citation type="submission" date="2016-11" db="EMBL/GenBank/DDBJ databases">
        <title>Interaction between Lactobacillus species and yeast in water kefir.</title>
        <authorList>
            <person name="Behr J."/>
            <person name="Xu D."/>
            <person name="Vogel R.F."/>
        </authorList>
    </citation>
    <scope>NUCLEOTIDE SEQUENCE [LARGE SCALE GENOMIC DNA]</scope>
    <source>
        <strain evidence="4 5">TMW 1.1827</strain>
    </source>
</reference>
<dbReference type="SUPFAM" id="SSF53474">
    <property type="entry name" value="alpha/beta-Hydrolases"/>
    <property type="match status" value="1"/>
</dbReference>
<evidence type="ECO:0000313" key="4">
    <source>
        <dbReference type="EMBL" id="AUJ31651.1"/>
    </source>
</evidence>
<feature type="transmembrane region" description="Helical" evidence="2">
    <location>
        <begin position="88"/>
        <end position="110"/>
    </location>
</feature>
<keyword evidence="5" id="KW-1185">Reference proteome</keyword>
<evidence type="ECO:0000259" key="3">
    <source>
        <dbReference type="Pfam" id="PF00561"/>
    </source>
</evidence>
<dbReference type="EMBL" id="CP018180">
    <property type="protein sequence ID" value="AUJ31651.1"/>
    <property type="molecule type" value="Genomic_DNA"/>
</dbReference>
<keyword evidence="1" id="KW-0378">Hydrolase</keyword>
<proteinExistence type="predicted"/>
<feature type="domain" description="AB hydrolase-1" evidence="3">
    <location>
        <begin position="21"/>
        <end position="242"/>
    </location>
</feature>
<dbReference type="RefSeq" id="WP_057886303.1">
    <property type="nucleotide sequence ID" value="NZ_CP018180.1"/>
</dbReference>
<name>A0A3Q8CBI1_9LACO</name>
<keyword evidence="2" id="KW-1133">Transmembrane helix</keyword>
<evidence type="ECO:0000256" key="2">
    <source>
        <dbReference type="SAM" id="Phobius"/>
    </source>
</evidence>
<keyword evidence="2" id="KW-0472">Membrane</keyword>
<dbReference type="Proteomes" id="UP000324497">
    <property type="component" value="Chromosome"/>
</dbReference>
<dbReference type="Gene3D" id="3.40.50.1820">
    <property type="entry name" value="alpha/beta hydrolase"/>
    <property type="match status" value="1"/>
</dbReference>
<dbReference type="GO" id="GO:0052689">
    <property type="term" value="F:carboxylic ester hydrolase activity"/>
    <property type="evidence" value="ECO:0007669"/>
    <property type="project" value="TreeGrafter"/>
</dbReference>
<protein>
    <recommendedName>
        <fullName evidence="3">AB hydrolase-1 domain-containing protein</fullName>
    </recommendedName>
</protein>
<sequence>MFFKTRDHIRLSYDFSGTGLVVVLLPGINENRQIWFKQLIFLKQHHFRVLTLDFRNQGESQRTYRGQRVFQLAADLQELLDYLKITKIFLVGHSMGAAVSFAYLALYGSVNLLGIIDVDQSPKMINDQTWHYGLKNLTWESFPELLKLPLPSPTWHGIEADIKEKITEVKKNNSTNSSANQALLIDNAFQDWRDVIVESKCPIYFITGAYSPYFDCNFAPAITAIAPMTDYINILNAGHLVMAEQSAVFNQALLKGLTWISDQR</sequence>
<dbReference type="Pfam" id="PF00561">
    <property type="entry name" value="Abhydrolase_1"/>
    <property type="match status" value="1"/>
</dbReference>
<dbReference type="KEGG" id="lng:BSQ50_03195"/>
<dbReference type="PANTHER" id="PTHR46118:SF4">
    <property type="entry name" value="PROTEIN ABHD11"/>
    <property type="match status" value="1"/>
</dbReference>
<gene>
    <name evidence="4" type="ORF">BSQ50_03195</name>
</gene>
<dbReference type="AlphaFoldDB" id="A0A3Q8CBI1"/>
<dbReference type="GeneID" id="78522075"/>
<evidence type="ECO:0000256" key="1">
    <source>
        <dbReference type="ARBA" id="ARBA00022801"/>
    </source>
</evidence>
<accession>A0A3Q8CBI1</accession>
<keyword evidence="2" id="KW-0812">Transmembrane</keyword>